<dbReference type="EMBL" id="KN832571">
    <property type="protein sequence ID" value="KII84460.1"/>
    <property type="molecule type" value="Genomic_DNA"/>
</dbReference>
<feature type="chain" id="PRO_5002203352" evidence="1">
    <location>
        <begin position="19"/>
        <end position="523"/>
    </location>
</feature>
<evidence type="ECO:0000313" key="4">
    <source>
        <dbReference type="Proteomes" id="UP000053263"/>
    </source>
</evidence>
<dbReference type="HOGENOM" id="CLU_022148_2_0_1"/>
<dbReference type="AlphaFoldDB" id="A0A0C9SXL3"/>
<keyword evidence="4" id="KW-1185">Reference proteome</keyword>
<evidence type="ECO:0000313" key="3">
    <source>
        <dbReference type="EMBL" id="KII84460.1"/>
    </source>
</evidence>
<dbReference type="InterPro" id="IPR052974">
    <property type="entry name" value="GH79_Enzymes"/>
</dbReference>
<feature type="domain" description="Beta-glucuronidase C-terminal" evidence="2">
    <location>
        <begin position="419"/>
        <end position="518"/>
    </location>
</feature>
<proteinExistence type="predicted"/>
<evidence type="ECO:0000256" key="1">
    <source>
        <dbReference type="SAM" id="SignalP"/>
    </source>
</evidence>
<dbReference type="Proteomes" id="UP000053263">
    <property type="component" value="Unassembled WGS sequence"/>
</dbReference>
<dbReference type="SUPFAM" id="SSF51445">
    <property type="entry name" value="(Trans)glycosidases"/>
    <property type="match status" value="1"/>
</dbReference>
<dbReference type="Gene3D" id="3.20.20.80">
    <property type="entry name" value="Glycosidases"/>
    <property type="match status" value="1"/>
</dbReference>
<dbReference type="InterPro" id="IPR031728">
    <property type="entry name" value="GlcAase_C"/>
</dbReference>
<feature type="signal peptide" evidence="1">
    <location>
        <begin position="1"/>
        <end position="18"/>
    </location>
</feature>
<name>A0A0C9SXL3_PLICR</name>
<dbReference type="PANTHER" id="PTHR36183">
    <property type="entry name" value="BETA-GLUCURONIDASE"/>
    <property type="match status" value="1"/>
</dbReference>
<dbReference type="Pfam" id="PF16862">
    <property type="entry name" value="Glyco_hydro_79C"/>
    <property type="match status" value="1"/>
</dbReference>
<evidence type="ECO:0000259" key="2">
    <source>
        <dbReference type="Pfam" id="PF16862"/>
    </source>
</evidence>
<protein>
    <submittedName>
        <fullName evidence="3">Unplaced genomic scaffold PLICRscaffold_18, whole genome shotgun sequence</fullName>
    </submittedName>
</protein>
<accession>A0A0C9SXL3</accession>
<dbReference type="PANTHER" id="PTHR36183:SF2">
    <property type="entry name" value="BETA-GLUCURONIDASE C-TERMINAL DOMAIN-CONTAINING PROTEIN"/>
    <property type="match status" value="1"/>
</dbReference>
<reference evidence="3 4" key="1">
    <citation type="submission" date="2014-06" db="EMBL/GenBank/DDBJ databases">
        <title>Evolutionary Origins and Diversification of the Mycorrhizal Mutualists.</title>
        <authorList>
            <consortium name="DOE Joint Genome Institute"/>
            <consortium name="Mycorrhizal Genomics Consortium"/>
            <person name="Kohler A."/>
            <person name="Kuo A."/>
            <person name="Nagy L.G."/>
            <person name="Floudas D."/>
            <person name="Copeland A."/>
            <person name="Barry K.W."/>
            <person name="Cichocki N."/>
            <person name="Veneault-Fourrey C."/>
            <person name="LaButti K."/>
            <person name="Lindquist E.A."/>
            <person name="Lipzen A."/>
            <person name="Lundell T."/>
            <person name="Morin E."/>
            <person name="Murat C."/>
            <person name="Riley R."/>
            <person name="Ohm R."/>
            <person name="Sun H."/>
            <person name="Tunlid A."/>
            <person name="Henrissat B."/>
            <person name="Grigoriev I.V."/>
            <person name="Hibbett D.S."/>
            <person name="Martin F."/>
        </authorList>
    </citation>
    <scope>NUCLEOTIDE SEQUENCE [LARGE SCALE GENOMIC DNA]</scope>
    <source>
        <strain evidence="3 4">FD-325 SS-3</strain>
    </source>
</reference>
<organism evidence="3 4">
    <name type="scientific">Plicaturopsis crispa FD-325 SS-3</name>
    <dbReference type="NCBI Taxonomy" id="944288"/>
    <lineage>
        <taxon>Eukaryota</taxon>
        <taxon>Fungi</taxon>
        <taxon>Dikarya</taxon>
        <taxon>Basidiomycota</taxon>
        <taxon>Agaricomycotina</taxon>
        <taxon>Agaricomycetes</taxon>
        <taxon>Agaricomycetidae</taxon>
        <taxon>Amylocorticiales</taxon>
        <taxon>Amylocorticiaceae</taxon>
        <taxon>Plicatura</taxon>
        <taxon>Plicaturopsis crispa</taxon>
    </lineage>
</organism>
<gene>
    <name evidence="3" type="ORF">PLICRDRAFT_57853</name>
</gene>
<keyword evidence="1" id="KW-0732">Signal</keyword>
<dbReference type="InterPro" id="IPR017853">
    <property type="entry name" value="GH"/>
</dbReference>
<sequence length="523" mass="55606">MFLLAPFVLAAYGVVVFALDVSVPVSAPSKAPTVSPALVSFSIEQDRWLDWAGSTSRNEFAYNAFNNLKEITGTPPWIRIGADSEDHTNFNPRIQFSQTKFPAETATVPYPEASNITVGDGFYSAVAHLPPGTHVIWGVNFGQANLTAAYLETRSIVKAFDSPAVREAGITLDFIEIGNEADLYINNGARNSSWNIQQYVAQWTTFAANVSAAAGINADSRVKFVGAAFAESTRTTSGFSPQSAFKAGLLDSPSGAQVKLISQHHYSGSFCSGSGGLLQNLMTKATIRSNLSSFSPDITATHAKGLSYFLGETNSYSCHGAPGVSNTAGAALWALDYALYSSQIGVERTHFHEGIGYKYNLIQPATLNRSILDGSPLSTPLAPHIQPAYYSAIIVAEALGDSGSTQVYEISVNNTRIAGYAFYEGGSLQRAVFINSLAFLKGATSRSSTHLLLSFTDGSAFATMTIKRLKIGYADDTSGVTWGGQTYETSDAKVSGDLDVQVAPVSAGVDIAETEVVLLTFGS</sequence>
<dbReference type="OrthoDB" id="2796951at2759"/>